<name>A0A0N5AFB6_9BILA</name>
<keyword evidence="1" id="KW-0812">Transmembrane</keyword>
<feature type="transmembrane region" description="Helical" evidence="1">
    <location>
        <begin position="6"/>
        <end position="32"/>
    </location>
</feature>
<evidence type="ECO:0000313" key="3">
    <source>
        <dbReference type="WBParaSite" id="SMUV_0000296201-mRNA-1"/>
    </source>
</evidence>
<keyword evidence="2" id="KW-1185">Reference proteome</keyword>
<keyword evidence="1" id="KW-0472">Membrane</keyword>
<dbReference type="WBParaSite" id="SMUV_0000296201-mRNA-1">
    <property type="protein sequence ID" value="SMUV_0000296201-mRNA-1"/>
    <property type="gene ID" value="SMUV_0000296201"/>
</dbReference>
<keyword evidence="1" id="KW-1133">Transmembrane helix</keyword>
<proteinExistence type="predicted"/>
<dbReference type="AlphaFoldDB" id="A0A0N5AFB6"/>
<sequence length="80" mass="8746">MYKSGMFEVVLISCGVLFGICLLAVFGTYIFLKCLKQGYRSRLGDYGDTTVSEAFSYRRQTPPQITLANTASLSTFGGKG</sequence>
<accession>A0A0N5AFB6</accession>
<protein>
    <submittedName>
        <fullName evidence="3">Uncharacterized protein</fullName>
    </submittedName>
</protein>
<reference evidence="3" key="1">
    <citation type="submission" date="2017-02" db="UniProtKB">
        <authorList>
            <consortium name="WormBaseParasite"/>
        </authorList>
    </citation>
    <scope>IDENTIFICATION</scope>
</reference>
<evidence type="ECO:0000256" key="1">
    <source>
        <dbReference type="SAM" id="Phobius"/>
    </source>
</evidence>
<organism evidence="2 3">
    <name type="scientific">Syphacia muris</name>
    <dbReference type="NCBI Taxonomy" id="451379"/>
    <lineage>
        <taxon>Eukaryota</taxon>
        <taxon>Metazoa</taxon>
        <taxon>Ecdysozoa</taxon>
        <taxon>Nematoda</taxon>
        <taxon>Chromadorea</taxon>
        <taxon>Rhabditida</taxon>
        <taxon>Spirurina</taxon>
        <taxon>Oxyuridomorpha</taxon>
        <taxon>Oxyuroidea</taxon>
        <taxon>Oxyuridae</taxon>
        <taxon>Syphacia</taxon>
    </lineage>
</organism>
<evidence type="ECO:0000313" key="2">
    <source>
        <dbReference type="Proteomes" id="UP000046393"/>
    </source>
</evidence>
<dbReference type="Proteomes" id="UP000046393">
    <property type="component" value="Unplaced"/>
</dbReference>